<feature type="active site" description="Proton donor" evidence="2">
    <location>
        <position position="70"/>
    </location>
</feature>
<evidence type="ECO:0000313" key="4">
    <source>
        <dbReference type="EMBL" id="GAA2509685.1"/>
    </source>
</evidence>
<keyword evidence="5" id="KW-1185">Reference proteome</keyword>
<reference evidence="4 5" key="1">
    <citation type="journal article" date="2019" name="Int. J. Syst. Evol. Microbiol.">
        <title>The Global Catalogue of Microorganisms (GCM) 10K type strain sequencing project: providing services to taxonomists for standard genome sequencing and annotation.</title>
        <authorList>
            <consortium name="The Broad Institute Genomics Platform"/>
            <consortium name="The Broad Institute Genome Sequencing Center for Infectious Disease"/>
            <person name="Wu L."/>
            <person name="Ma J."/>
        </authorList>
    </citation>
    <scope>NUCLEOTIDE SEQUENCE [LARGE SCALE GENOMIC DNA]</scope>
    <source>
        <strain evidence="4 5">JCM 3367</strain>
    </source>
</reference>
<feature type="active site" description="Proton acceptor" evidence="2">
    <location>
        <position position="166"/>
    </location>
</feature>
<comment type="caution">
    <text evidence="4">The sequence shown here is derived from an EMBL/GenBank/DDBJ whole genome shotgun (WGS) entry which is preliminary data.</text>
</comment>
<sequence>MPAAQGRDRAAPSGPAAEPAGPDRPARLFLALYPPPAAVTHLRRFVEGLAVGRAAAAGVNARLVPAWQWHLTVAFLGDVERDQLAVATGATHRAAVIWQAAAARASAESAPKLRIAGGGCFGRGRFIILWAGVAGDVGALHTLVRATRAQLRKTRLPSDRRPLRPHLTLARPGDRVDVRADLAALDGYQGPEWTIDELCLVRSELGPAPEHRVIARAPLSASG</sequence>
<dbReference type="InterPro" id="IPR009097">
    <property type="entry name" value="Cyclic_Pdiesterase"/>
</dbReference>
<protein>
    <recommendedName>
        <fullName evidence="2">RNA 2',3'-cyclic phosphodiesterase</fullName>
        <shortName evidence="2">RNA 2',3'-CPDase</shortName>
        <ecNumber evidence="2">3.1.4.58</ecNumber>
    </recommendedName>
</protein>
<feature type="compositionally biased region" description="Basic and acidic residues" evidence="3">
    <location>
        <begin position="1"/>
        <end position="10"/>
    </location>
</feature>
<evidence type="ECO:0000256" key="2">
    <source>
        <dbReference type="HAMAP-Rule" id="MF_01940"/>
    </source>
</evidence>
<evidence type="ECO:0000256" key="1">
    <source>
        <dbReference type="ARBA" id="ARBA00022801"/>
    </source>
</evidence>
<dbReference type="SUPFAM" id="SSF55144">
    <property type="entry name" value="LigT-like"/>
    <property type="match status" value="1"/>
</dbReference>
<keyword evidence="1 2" id="KW-0378">Hydrolase</keyword>
<comment type="function">
    <text evidence="2">Hydrolyzes RNA 2',3'-cyclic phosphodiester to an RNA 2'-phosphomonoester.</text>
</comment>
<dbReference type="EC" id="3.1.4.58" evidence="2"/>
<name>A0ABN3MVB6_9ACTN</name>
<organism evidence="4 5">
    <name type="scientific">Pilimelia columellifera subsp. columellifera</name>
    <dbReference type="NCBI Taxonomy" id="706583"/>
    <lineage>
        <taxon>Bacteria</taxon>
        <taxon>Bacillati</taxon>
        <taxon>Actinomycetota</taxon>
        <taxon>Actinomycetes</taxon>
        <taxon>Micromonosporales</taxon>
        <taxon>Micromonosporaceae</taxon>
        <taxon>Pilimelia</taxon>
    </lineage>
</organism>
<dbReference type="Proteomes" id="UP001499978">
    <property type="component" value="Unassembled WGS sequence"/>
</dbReference>
<evidence type="ECO:0000256" key="3">
    <source>
        <dbReference type="SAM" id="MobiDB-lite"/>
    </source>
</evidence>
<dbReference type="InterPro" id="IPR004175">
    <property type="entry name" value="RNA_CPDase"/>
</dbReference>
<feature type="region of interest" description="Disordered" evidence="3">
    <location>
        <begin position="1"/>
        <end position="22"/>
    </location>
</feature>
<dbReference type="PANTHER" id="PTHR35561">
    <property type="entry name" value="RNA 2',3'-CYCLIC PHOSPHODIESTERASE"/>
    <property type="match status" value="1"/>
</dbReference>
<dbReference type="NCBIfam" id="TIGR02258">
    <property type="entry name" value="2_5_ligase"/>
    <property type="match status" value="1"/>
</dbReference>
<feature type="short sequence motif" description="HXTX 1" evidence="2">
    <location>
        <begin position="70"/>
        <end position="73"/>
    </location>
</feature>
<proteinExistence type="inferred from homology"/>
<dbReference type="Pfam" id="PF13563">
    <property type="entry name" value="2_5_RNA_ligase2"/>
    <property type="match status" value="1"/>
</dbReference>
<dbReference type="Gene3D" id="3.90.1140.10">
    <property type="entry name" value="Cyclic phosphodiesterase"/>
    <property type="match status" value="1"/>
</dbReference>
<accession>A0ABN3MVB6</accession>
<evidence type="ECO:0000313" key="5">
    <source>
        <dbReference type="Proteomes" id="UP001499978"/>
    </source>
</evidence>
<dbReference type="HAMAP" id="MF_01940">
    <property type="entry name" value="RNA_CPDase"/>
    <property type="match status" value="1"/>
</dbReference>
<feature type="compositionally biased region" description="Low complexity" evidence="3">
    <location>
        <begin position="11"/>
        <end position="20"/>
    </location>
</feature>
<dbReference type="RefSeq" id="WP_425565438.1">
    <property type="nucleotide sequence ID" value="NZ_BAAARY010000001.1"/>
</dbReference>
<dbReference type="EMBL" id="BAAARY010000001">
    <property type="protein sequence ID" value="GAA2509685.1"/>
    <property type="molecule type" value="Genomic_DNA"/>
</dbReference>
<comment type="catalytic activity">
    <reaction evidence="2">
        <text>a 3'-end 2',3'-cyclophospho-ribonucleotide-RNA + H2O = a 3'-end 2'-phospho-ribonucleotide-RNA + H(+)</text>
        <dbReference type="Rhea" id="RHEA:11828"/>
        <dbReference type="Rhea" id="RHEA-COMP:10464"/>
        <dbReference type="Rhea" id="RHEA-COMP:17353"/>
        <dbReference type="ChEBI" id="CHEBI:15377"/>
        <dbReference type="ChEBI" id="CHEBI:15378"/>
        <dbReference type="ChEBI" id="CHEBI:83064"/>
        <dbReference type="ChEBI" id="CHEBI:173113"/>
        <dbReference type="EC" id="3.1.4.58"/>
    </reaction>
</comment>
<gene>
    <name evidence="4" type="primary">thpR</name>
    <name evidence="4" type="ORF">GCM10010201_00230</name>
</gene>
<dbReference type="PANTHER" id="PTHR35561:SF1">
    <property type="entry name" value="RNA 2',3'-CYCLIC PHOSPHODIESTERASE"/>
    <property type="match status" value="1"/>
</dbReference>
<comment type="similarity">
    <text evidence="2">Belongs to the 2H phosphoesterase superfamily. ThpR family.</text>
</comment>
<feature type="short sequence motif" description="HXTX 2" evidence="2">
    <location>
        <begin position="166"/>
        <end position="169"/>
    </location>
</feature>